<keyword evidence="7 11" id="KW-1133">Transmembrane helix</keyword>
<keyword evidence="15" id="KW-1185">Reference proteome</keyword>
<keyword evidence="10" id="KW-0175">Coiled coil</keyword>
<dbReference type="CDD" id="cd00118">
    <property type="entry name" value="LysM"/>
    <property type="match status" value="1"/>
</dbReference>
<dbReference type="InterPro" id="IPR052611">
    <property type="entry name" value="Plant_RLK_LysM"/>
</dbReference>
<evidence type="ECO:0000256" key="9">
    <source>
        <dbReference type="ARBA" id="ARBA00023157"/>
    </source>
</evidence>
<gene>
    <name evidence="14" type="ORF">COLO4_17169</name>
</gene>
<evidence type="ECO:0000256" key="11">
    <source>
        <dbReference type="SAM" id="Phobius"/>
    </source>
</evidence>
<evidence type="ECO:0000313" key="15">
    <source>
        <dbReference type="Proteomes" id="UP000187203"/>
    </source>
</evidence>
<dbReference type="GO" id="GO:0005886">
    <property type="term" value="C:plasma membrane"/>
    <property type="evidence" value="ECO:0007669"/>
    <property type="project" value="UniProtKB-SubCell"/>
</dbReference>
<feature type="domain" description="Protein kinase" evidence="12">
    <location>
        <begin position="338"/>
        <end position="669"/>
    </location>
</feature>
<evidence type="ECO:0000256" key="2">
    <source>
        <dbReference type="ARBA" id="ARBA00022475"/>
    </source>
</evidence>
<dbReference type="Proteomes" id="UP000187203">
    <property type="component" value="Unassembled WGS sequence"/>
</dbReference>
<proteinExistence type="predicted"/>
<comment type="subcellular location">
    <subcellularLocation>
        <location evidence="1">Cell membrane</location>
        <topology evidence="1">Single-pass membrane protein</topology>
    </subcellularLocation>
</comment>
<dbReference type="Gene3D" id="1.10.510.10">
    <property type="entry name" value="Transferase(Phosphotransferase) domain 1"/>
    <property type="match status" value="1"/>
</dbReference>
<feature type="transmembrane region" description="Helical" evidence="11">
    <location>
        <begin position="276"/>
        <end position="300"/>
    </location>
</feature>
<dbReference type="GO" id="GO:0005524">
    <property type="term" value="F:ATP binding"/>
    <property type="evidence" value="ECO:0007669"/>
    <property type="project" value="UniProtKB-KW"/>
</dbReference>
<dbReference type="PROSITE" id="PS51782">
    <property type="entry name" value="LYSM"/>
    <property type="match status" value="2"/>
</dbReference>
<keyword evidence="6" id="KW-0067">ATP-binding</keyword>
<dbReference type="SUPFAM" id="SSF56112">
    <property type="entry name" value="Protein kinase-like (PK-like)"/>
    <property type="match status" value="1"/>
</dbReference>
<dbReference type="InterPro" id="IPR056561">
    <property type="entry name" value="NFP_LYK_LysM1"/>
</dbReference>
<dbReference type="OrthoDB" id="4062651at2759"/>
<keyword evidence="4" id="KW-0732">Signal</keyword>
<dbReference type="Pfam" id="PF07714">
    <property type="entry name" value="PK_Tyr_Ser-Thr"/>
    <property type="match status" value="1"/>
</dbReference>
<reference evidence="15" key="1">
    <citation type="submission" date="2013-09" db="EMBL/GenBank/DDBJ databases">
        <title>Corchorus olitorius genome sequencing.</title>
        <authorList>
            <person name="Alam M."/>
            <person name="Haque M.S."/>
            <person name="Islam M.S."/>
            <person name="Emdad E.M."/>
            <person name="Islam M.M."/>
            <person name="Ahmed B."/>
            <person name="Halim A."/>
            <person name="Hossen Q.M.M."/>
            <person name="Hossain M.Z."/>
            <person name="Ahmed R."/>
            <person name="Khan M.M."/>
            <person name="Islam R."/>
            <person name="Rashid M.M."/>
            <person name="Khan S.A."/>
            <person name="Rahman M.S."/>
            <person name="Alam M."/>
            <person name="Yahiya A.S."/>
            <person name="Khan M.S."/>
            <person name="Azam M.S."/>
            <person name="Haque T."/>
            <person name="Lashkar M.Z.H."/>
            <person name="Akhand A.I."/>
            <person name="Morshed G."/>
            <person name="Roy S."/>
            <person name="Uddin K.S."/>
            <person name="Rabeya T."/>
            <person name="Hossain A.S."/>
            <person name="Chowdhury A."/>
            <person name="Snigdha A.R."/>
            <person name="Mortoza M.S."/>
            <person name="Matin S.A."/>
            <person name="Hoque S.M.E."/>
            <person name="Islam M.K."/>
            <person name="Roy D.K."/>
            <person name="Haider R."/>
            <person name="Moosa M.M."/>
            <person name="Elias S.M."/>
            <person name="Hasan A.M."/>
            <person name="Jahan S."/>
            <person name="Shafiuddin M."/>
            <person name="Mahmood N."/>
            <person name="Shommy N.S."/>
        </authorList>
    </citation>
    <scope>NUCLEOTIDE SEQUENCE [LARGE SCALE GENOMIC DNA]</scope>
    <source>
        <strain evidence="15">cv. O-4</strain>
    </source>
</reference>
<dbReference type="AlphaFoldDB" id="A0A1R3JDS8"/>
<dbReference type="PROSITE" id="PS50011">
    <property type="entry name" value="PROTEIN_KINASE_DOM"/>
    <property type="match status" value="1"/>
</dbReference>
<dbReference type="InterPro" id="IPR056563">
    <property type="entry name" value="LysM3_LYK4_5"/>
</dbReference>
<evidence type="ECO:0000256" key="4">
    <source>
        <dbReference type="ARBA" id="ARBA00022729"/>
    </source>
</evidence>
<dbReference type="GO" id="GO:0004672">
    <property type="term" value="F:protein kinase activity"/>
    <property type="evidence" value="ECO:0007669"/>
    <property type="project" value="InterPro"/>
</dbReference>
<dbReference type="PANTHER" id="PTHR45927:SF13">
    <property type="entry name" value="PROTEIN LYK2"/>
    <property type="match status" value="1"/>
</dbReference>
<dbReference type="FunFam" id="1.10.510.10:FF:000468">
    <property type="entry name" value="PTI1-like tyrosine-protein kinase 3"/>
    <property type="match status" value="1"/>
</dbReference>
<keyword evidence="8 11" id="KW-0472">Membrane</keyword>
<feature type="coiled-coil region" evidence="10">
    <location>
        <begin position="295"/>
        <end position="322"/>
    </location>
</feature>
<evidence type="ECO:0000256" key="6">
    <source>
        <dbReference type="ARBA" id="ARBA00022840"/>
    </source>
</evidence>
<dbReference type="InterPro" id="IPR000719">
    <property type="entry name" value="Prot_kinase_dom"/>
</dbReference>
<evidence type="ECO:0000256" key="8">
    <source>
        <dbReference type="ARBA" id="ARBA00023136"/>
    </source>
</evidence>
<dbReference type="GO" id="GO:0045087">
    <property type="term" value="P:innate immune response"/>
    <property type="evidence" value="ECO:0007669"/>
    <property type="project" value="UniProtKB-ARBA"/>
</dbReference>
<keyword evidence="5" id="KW-0547">Nucleotide-binding</keyword>
<dbReference type="InterPro" id="IPR018392">
    <property type="entry name" value="LysM"/>
</dbReference>
<feature type="domain" description="LysM" evidence="13">
    <location>
        <begin position="187"/>
        <end position="235"/>
    </location>
</feature>
<feature type="transmembrane region" description="Helical" evidence="11">
    <location>
        <begin position="12"/>
        <end position="31"/>
    </location>
</feature>
<dbReference type="EMBL" id="AWUE01016309">
    <property type="protein sequence ID" value="OMO92980.1"/>
    <property type="molecule type" value="Genomic_DNA"/>
</dbReference>
<dbReference type="Gene3D" id="3.30.200.20">
    <property type="entry name" value="Phosphorylase Kinase, domain 1"/>
    <property type="match status" value="1"/>
</dbReference>
<dbReference type="STRING" id="93759.A0A1R3JDS8"/>
<dbReference type="InterPro" id="IPR011009">
    <property type="entry name" value="Kinase-like_dom_sf"/>
</dbReference>
<dbReference type="InterPro" id="IPR036779">
    <property type="entry name" value="LysM_dom_sf"/>
</dbReference>
<evidence type="ECO:0000313" key="14">
    <source>
        <dbReference type="EMBL" id="OMO92980.1"/>
    </source>
</evidence>
<keyword evidence="3 11" id="KW-0812">Transmembrane</keyword>
<evidence type="ECO:0000256" key="7">
    <source>
        <dbReference type="ARBA" id="ARBA00022989"/>
    </source>
</evidence>
<dbReference type="InterPro" id="IPR056562">
    <property type="entry name" value="LysM2_CERK1_LYK3_4_5"/>
</dbReference>
<name>A0A1R3JDS8_9ROSI</name>
<keyword evidence="2" id="KW-1003">Cell membrane</keyword>
<evidence type="ECO:0000256" key="3">
    <source>
        <dbReference type="ARBA" id="ARBA00022692"/>
    </source>
</evidence>
<comment type="caution">
    <text evidence="14">The sequence shown here is derived from an EMBL/GenBank/DDBJ whole genome shotgun (WGS) entry which is preliminary data.</text>
</comment>
<dbReference type="SMART" id="SM00257">
    <property type="entry name" value="LysM"/>
    <property type="match status" value="2"/>
</dbReference>
<keyword evidence="9" id="KW-1015">Disulfide bond</keyword>
<evidence type="ECO:0000259" key="13">
    <source>
        <dbReference type="PROSITE" id="PS51782"/>
    </source>
</evidence>
<dbReference type="InterPro" id="IPR001245">
    <property type="entry name" value="Ser-Thr/Tyr_kinase_cat_dom"/>
</dbReference>
<dbReference type="Pfam" id="PF23472">
    <property type="entry name" value="LysM2_CERK1_LYK3_4_5"/>
    <property type="match status" value="1"/>
</dbReference>
<organism evidence="14 15">
    <name type="scientific">Corchorus olitorius</name>
    <dbReference type="NCBI Taxonomy" id="93759"/>
    <lineage>
        <taxon>Eukaryota</taxon>
        <taxon>Viridiplantae</taxon>
        <taxon>Streptophyta</taxon>
        <taxon>Embryophyta</taxon>
        <taxon>Tracheophyta</taxon>
        <taxon>Spermatophyta</taxon>
        <taxon>Magnoliopsida</taxon>
        <taxon>eudicotyledons</taxon>
        <taxon>Gunneridae</taxon>
        <taxon>Pentapetalae</taxon>
        <taxon>rosids</taxon>
        <taxon>malvids</taxon>
        <taxon>Malvales</taxon>
        <taxon>Malvaceae</taxon>
        <taxon>Grewioideae</taxon>
        <taxon>Apeibeae</taxon>
        <taxon>Corchorus</taxon>
    </lineage>
</organism>
<feature type="domain" description="LysM" evidence="13">
    <location>
        <begin position="125"/>
        <end position="171"/>
    </location>
</feature>
<evidence type="ECO:0000259" key="12">
    <source>
        <dbReference type="PROSITE" id="PS50011"/>
    </source>
</evidence>
<evidence type="ECO:0000256" key="10">
    <source>
        <dbReference type="SAM" id="Coils"/>
    </source>
</evidence>
<dbReference type="Gene3D" id="3.10.350.10">
    <property type="entry name" value="LysM domain"/>
    <property type="match status" value="1"/>
</dbReference>
<evidence type="ECO:0000256" key="1">
    <source>
        <dbReference type="ARBA" id="ARBA00004162"/>
    </source>
</evidence>
<dbReference type="Pfam" id="PF23446">
    <property type="entry name" value="LysM1_NFP_LYK"/>
    <property type="match status" value="1"/>
</dbReference>
<protein>
    <recommendedName>
        <fullName evidence="16">Protein kinase domain-containing protein</fullName>
    </recommendedName>
</protein>
<dbReference type="Pfam" id="PF23473">
    <property type="entry name" value="LysM3_LYK4_5"/>
    <property type="match status" value="1"/>
</dbReference>
<accession>A0A1R3JDS8</accession>
<dbReference type="PANTHER" id="PTHR45927">
    <property type="entry name" value="LYSM-DOMAIN RECEPTOR-LIKE KINASE-RELATED"/>
    <property type="match status" value="1"/>
</dbReference>
<evidence type="ECO:0008006" key="16">
    <source>
        <dbReference type="Google" id="ProtNLM"/>
    </source>
</evidence>
<evidence type="ECO:0000256" key="5">
    <source>
        <dbReference type="ARBA" id="ARBA00022741"/>
    </source>
</evidence>
<sequence>MAAASQISNLLYLRALVFFIWLLVSSFSSLGHNLLSCETTSPDAFGYRCSVNGSSEGDQCNTFAVLRTNSYYSSLYNLSYHLGLNRFKIAEANGFSAQTEFLPNDQPLLLPIACKCNNGFFHADLTKTAVKGESLYGIAESLEGLTTCKAIRDKNPGVSLSGLDDKVRLLIPLRCSCPSATQAKLLLSYPVSQGDTISSLAIAFNTTSEAIISANNRSLEEFKPESLIPLTSLLIPLNGEPLLGSLAKPSEPNLHFPESSIPITNPHKKKSRMWKIGIYIALSGIAVGAIIAVAATFLVIQMKKKKKEKQNLTKETDLELQQLSLSVRTASEKKVSFEGSQDALDGQIIGSVSSAKAVLEIYTIEELRKATEDFNPSNQIEGNVYHGRLSGKNMAIRRTRTENISKVELKFFNDATHQHPNIIRLLGTCVTEGSNSFLVFEYAKNGSLKDWLHGGLAMKNQFIASCYCFLTWKQRLRISLDVAVALQYMHQVMNPSYVHRNIKSRNIFLDEDFNAKIGNFGMARCVEDDTKYPDLSTNPATWSLGYLAPEYLHQGLISPGVDIFAYGIVLLEILSGQTPISRPDKKGGGNVWLSEKIKVILQSDSPDELREWMDSAIGENYSFDAAVTLANLARACTDEDPSLRPSAGEIVEKLSRLMEESPESEHALICESSCKPLGEYFNVNAAITTTWKAC</sequence>